<dbReference type="EMBL" id="JACCHL010000001">
    <property type="protein sequence ID" value="NYH55032.1"/>
    <property type="molecule type" value="Genomic_DNA"/>
</dbReference>
<dbReference type="GO" id="GO:0019646">
    <property type="term" value="P:aerobic electron transport chain"/>
    <property type="evidence" value="ECO:0007669"/>
    <property type="project" value="TreeGrafter"/>
</dbReference>
<protein>
    <submittedName>
        <fullName evidence="7">NADH dehydrogenase FAD-containing subunit</fullName>
    </submittedName>
</protein>
<evidence type="ECO:0000313" key="8">
    <source>
        <dbReference type="Proteomes" id="UP000584931"/>
    </source>
</evidence>
<dbReference type="InterPro" id="IPR023753">
    <property type="entry name" value="FAD/NAD-binding_dom"/>
</dbReference>
<comment type="caution">
    <text evidence="7">The sequence shown here is derived from an EMBL/GenBank/DDBJ whole genome shotgun (WGS) entry which is preliminary data.</text>
</comment>
<dbReference type="RefSeq" id="WP_179811253.1">
    <property type="nucleotide sequence ID" value="NZ_JACCHL010000001.1"/>
</dbReference>
<dbReference type="SUPFAM" id="SSF51905">
    <property type="entry name" value="FAD/NAD(P)-binding domain"/>
    <property type="match status" value="1"/>
</dbReference>
<keyword evidence="5" id="KW-0560">Oxidoreductase</keyword>
<feature type="domain" description="FAD/NAD(P)-binding" evidence="6">
    <location>
        <begin position="3"/>
        <end position="285"/>
    </location>
</feature>
<dbReference type="Gene3D" id="3.50.50.100">
    <property type="match status" value="1"/>
</dbReference>
<dbReference type="InterPro" id="IPR036188">
    <property type="entry name" value="FAD/NAD-bd_sf"/>
</dbReference>
<dbReference type="PRINTS" id="PR00368">
    <property type="entry name" value="FADPNR"/>
</dbReference>
<dbReference type="Proteomes" id="UP000584931">
    <property type="component" value="Unassembled WGS sequence"/>
</dbReference>
<reference evidence="7 8" key="1">
    <citation type="submission" date="2020-07" db="EMBL/GenBank/DDBJ databases">
        <title>Sequencing the genomes of 1000 actinobacteria strains.</title>
        <authorList>
            <person name="Klenk H.-P."/>
        </authorList>
    </citation>
    <scope>NUCLEOTIDE SEQUENCE [LARGE SCALE GENOMIC DNA]</scope>
    <source>
        <strain evidence="7 8">DSM 45278</strain>
    </source>
</reference>
<proteinExistence type="inferred from homology"/>
<evidence type="ECO:0000256" key="1">
    <source>
        <dbReference type="ARBA" id="ARBA00001974"/>
    </source>
</evidence>
<accession>A0A7Y9XHX7</accession>
<dbReference type="InterPro" id="IPR051169">
    <property type="entry name" value="NADH-Q_oxidoreductase"/>
</dbReference>
<evidence type="ECO:0000256" key="2">
    <source>
        <dbReference type="ARBA" id="ARBA00005272"/>
    </source>
</evidence>
<keyword evidence="3" id="KW-0285">Flavoprotein</keyword>
<evidence type="ECO:0000256" key="5">
    <source>
        <dbReference type="ARBA" id="ARBA00023002"/>
    </source>
</evidence>
<dbReference type="PRINTS" id="PR00411">
    <property type="entry name" value="PNDRDTASEI"/>
</dbReference>
<comment type="cofactor">
    <cofactor evidence="1">
        <name>FAD</name>
        <dbReference type="ChEBI" id="CHEBI:57692"/>
    </cofactor>
</comment>
<dbReference type="GO" id="GO:0003955">
    <property type="term" value="F:NAD(P)H dehydrogenase (quinone) activity"/>
    <property type="evidence" value="ECO:0007669"/>
    <property type="project" value="TreeGrafter"/>
</dbReference>
<comment type="similarity">
    <text evidence="2">Belongs to the NADH dehydrogenase family.</text>
</comment>
<evidence type="ECO:0000313" key="7">
    <source>
        <dbReference type="EMBL" id="NYH55032.1"/>
    </source>
</evidence>
<organism evidence="7 8">
    <name type="scientific">Nocardiopsis sinuspersici</name>
    <dbReference type="NCBI Taxonomy" id="501010"/>
    <lineage>
        <taxon>Bacteria</taxon>
        <taxon>Bacillati</taxon>
        <taxon>Actinomycetota</taxon>
        <taxon>Actinomycetes</taxon>
        <taxon>Streptosporangiales</taxon>
        <taxon>Nocardiopsidaceae</taxon>
        <taxon>Nocardiopsis</taxon>
    </lineage>
</organism>
<evidence type="ECO:0000256" key="3">
    <source>
        <dbReference type="ARBA" id="ARBA00022630"/>
    </source>
</evidence>
<sequence>MTHDIVVLGAGYAGLAAARRAADNVRRDRLDARVTLVNATADFVERVRLHQVAAGQDVGVHPLADSLDGRVGLVVGRVEDLDTGAGAVTVRVGGTPRRVSYDTLVLALGSTAGSGGVPGADEYAATAAGLDQARALARRVADERPQHVAVVGGGLTGLEVAAELAESHPGLRVRLLTRGRVAPGTGLRGRAHVRRALDRLGVALSEDTSVAAVDADGLRLEDGDRVPADLVVWNVGFAVPSLAADAGLTVDGDGRVLVDATQRSVSHPDVYAVGDAAHATGVRGRELRMSCAMGLPMGWSAADAVTARLAGREPGTAPLGYLFQCASLGRRDGLVQFVRADDSPRRFVLTGRIAAWYKEYIVASAYGGLRGGGGQADLNLFLTRGAARRFGRRSGRDRRALAA</sequence>
<evidence type="ECO:0000259" key="6">
    <source>
        <dbReference type="Pfam" id="PF07992"/>
    </source>
</evidence>
<dbReference type="Pfam" id="PF07992">
    <property type="entry name" value="Pyr_redox_2"/>
    <property type="match status" value="1"/>
</dbReference>
<gene>
    <name evidence="7" type="ORF">HNR06_004621</name>
</gene>
<keyword evidence="4" id="KW-0274">FAD</keyword>
<name>A0A7Y9XHX7_9ACTN</name>
<dbReference type="PANTHER" id="PTHR42913">
    <property type="entry name" value="APOPTOSIS-INDUCING FACTOR 1"/>
    <property type="match status" value="1"/>
</dbReference>
<evidence type="ECO:0000256" key="4">
    <source>
        <dbReference type="ARBA" id="ARBA00022827"/>
    </source>
</evidence>
<dbReference type="AlphaFoldDB" id="A0A7Y9XHX7"/>
<dbReference type="PANTHER" id="PTHR42913:SF3">
    <property type="entry name" value="64 KDA MITOCHONDRIAL NADH DEHYDROGENASE (EUROFUNG)"/>
    <property type="match status" value="1"/>
</dbReference>